<dbReference type="SUPFAM" id="SSF48403">
    <property type="entry name" value="Ankyrin repeat"/>
    <property type="match status" value="1"/>
</dbReference>
<sequence>MAATACPPPPSEKLPHGASHWDRLPAEVRRIVFDADTSVLTQLATRSLLPAELRCLSDAERTQAWADAFATEWAGPLSSLPPSASARGAAAHIRSRAMLERARAAGVAPAAVLLRVAVRNGWPDMLDMRLADQLALAAAEEGAVWLLADLIDGRRATTPSDRLVRAAAHAGRLDAVRFLHDRMRGVPWSPAVADAAAASGSLDLVVWMDASGRGGGFTGLAMAWAARGGHLAVVRWLANNTAVAHSPLSALHAALRGHVAVLDLLHERFPAMFAPDAGLSWCNVSDVRVLRWLHHRSMLDQPRVMLDNLVGAGAADSVRWLCTTFGLAVTRRMFAVACDWGHAALARWMLTQHGIVLDDHAVRSAVASGFVDLLAVFIAHDAAWVHVIADTAAKRGLRDIVEWLHVRHPGSIMPDMLSIAAEHEQLAVVQYLLDAVIGVDWDLDRARSLACGGMRRRVVGMLDAHEARRVAAQTQR</sequence>
<evidence type="ECO:0000313" key="2">
    <source>
        <dbReference type="Proteomes" id="UP001527925"/>
    </source>
</evidence>
<comment type="caution">
    <text evidence="1">The sequence shown here is derived from an EMBL/GenBank/DDBJ whole genome shotgun (WGS) entry which is preliminary data.</text>
</comment>
<dbReference type="InterPro" id="IPR036770">
    <property type="entry name" value="Ankyrin_rpt-contain_sf"/>
</dbReference>
<dbReference type="InterPro" id="IPR052050">
    <property type="entry name" value="SecEffector_AnkRepeat"/>
</dbReference>
<dbReference type="Proteomes" id="UP001527925">
    <property type="component" value="Unassembled WGS sequence"/>
</dbReference>
<dbReference type="Gene3D" id="1.25.40.20">
    <property type="entry name" value="Ankyrin repeat-containing domain"/>
    <property type="match status" value="1"/>
</dbReference>
<protein>
    <recommendedName>
        <fullName evidence="3">Ankyrin repeat domain containing protein</fullName>
    </recommendedName>
</protein>
<gene>
    <name evidence="1" type="ORF">HK105_205993</name>
</gene>
<dbReference type="PANTHER" id="PTHR46586">
    <property type="entry name" value="ANKYRIN REPEAT-CONTAINING PROTEIN"/>
    <property type="match status" value="1"/>
</dbReference>
<evidence type="ECO:0008006" key="3">
    <source>
        <dbReference type="Google" id="ProtNLM"/>
    </source>
</evidence>
<proteinExistence type="predicted"/>
<reference evidence="1 2" key="1">
    <citation type="submission" date="2023-09" db="EMBL/GenBank/DDBJ databases">
        <title>Pangenome analysis of Batrachochytrium dendrobatidis and related Chytrids.</title>
        <authorList>
            <person name="Yacoub M.N."/>
            <person name="Stajich J.E."/>
            <person name="James T.Y."/>
        </authorList>
    </citation>
    <scope>NUCLEOTIDE SEQUENCE [LARGE SCALE GENOMIC DNA]</scope>
    <source>
        <strain evidence="1 2">JEL0888</strain>
    </source>
</reference>
<evidence type="ECO:0000313" key="1">
    <source>
        <dbReference type="EMBL" id="KAL2914426.1"/>
    </source>
</evidence>
<dbReference type="EMBL" id="JADGIZ020000033">
    <property type="protein sequence ID" value="KAL2914426.1"/>
    <property type="molecule type" value="Genomic_DNA"/>
</dbReference>
<keyword evidence="2" id="KW-1185">Reference proteome</keyword>
<name>A0ABR4N4F5_9FUNG</name>
<dbReference type="PANTHER" id="PTHR46586:SF3">
    <property type="entry name" value="ANKYRIN REPEAT-CONTAINING PROTEIN"/>
    <property type="match status" value="1"/>
</dbReference>
<organism evidence="1 2">
    <name type="scientific">Polyrhizophydium stewartii</name>
    <dbReference type="NCBI Taxonomy" id="2732419"/>
    <lineage>
        <taxon>Eukaryota</taxon>
        <taxon>Fungi</taxon>
        <taxon>Fungi incertae sedis</taxon>
        <taxon>Chytridiomycota</taxon>
        <taxon>Chytridiomycota incertae sedis</taxon>
        <taxon>Chytridiomycetes</taxon>
        <taxon>Rhizophydiales</taxon>
        <taxon>Rhizophydiales incertae sedis</taxon>
        <taxon>Polyrhizophydium</taxon>
    </lineage>
</organism>
<accession>A0ABR4N4F5</accession>